<dbReference type="Gene3D" id="1.10.1200.10">
    <property type="entry name" value="ACP-like"/>
    <property type="match status" value="1"/>
</dbReference>
<keyword evidence="2" id="KW-1185">Reference proteome</keyword>
<dbReference type="KEGG" id="sve:SVEN_0925"/>
<accession>F2RB84</accession>
<evidence type="ECO:0000313" key="1">
    <source>
        <dbReference type="EMBL" id="CCA54212.1"/>
    </source>
</evidence>
<dbReference type="InterPro" id="IPR036736">
    <property type="entry name" value="ACP-like_sf"/>
</dbReference>
<dbReference type="STRING" id="953739.SVEN_0925"/>
<dbReference type="Proteomes" id="UP000006854">
    <property type="component" value="Chromosome"/>
</dbReference>
<dbReference type="PATRIC" id="fig|953739.5.peg.2971"/>
<dbReference type="eggNOG" id="COG1032">
    <property type="taxonomic scope" value="Bacteria"/>
</dbReference>
<dbReference type="AlphaFoldDB" id="F2RB84"/>
<proteinExistence type="predicted"/>
<evidence type="ECO:0000313" key="2">
    <source>
        <dbReference type="Proteomes" id="UP000006854"/>
    </source>
</evidence>
<evidence type="ECO:0008006" key="3">
    <source>
        <dbReference type="Google" id="ProtNLM"/>
    </source>
</evidence>
<dbReference type="HOGENOM" id="CLU_170154_1_0_11"/>
<sequence>MLDGGLKVTERIQGVVVAALEEINLTREEKIPTDQVLDLCLYGDSGVFESMYLVAFLSLVEENIEDEFGTEVSLTSEKAVSRRVSPFSSVRRLIGFIEEELELVGVRG</sequence>
<dbReference type="SMR" id="F2RB84"/>
<name>F2RB84_STRVP</name>
<reference evidence="1 2" key="1">
    <citation type="journal article" date="2011" name="BMC Genomics">
        <title>Genome-wide analysis of the role of GlnR in Streptomyces venezuelae provides new insights into global nitrogen regulation in actinomycetes.</title>
        <authorList>
            <person name="Pullan S.T."/>
            <person name="Bibb M.J."/>
            <person name="Merrick M."/>
        </authorList>
    </citation>
    <scope>NUCLEOTIDE SEQUENCE [LARGE SCALE GENOMIC DNA]</scope>
    <source>
        <strain evidence="2">ATCC 10712 / CBS 650.69 / DSM 40230 / JCM 4526 / NBRC 13096 / PD 04745</strain>
    </source>
</reference>
<dbReference type="EMBL" id="FR845719">
    <property type="protein sequence ID" value="CCA54212.1"/>
    <property type="molecule type" value="Genomic_DNA"/>
</dbReference>
<protein>
    <recommendedName>
        <fullName evidence="3">Carrier domain-containing protein</fullName>
    </recommendedName>
</protein>
<gene>
    <name evidence="1" type="ordered locus">SVEN_0925</name>
</gene>
<organism evidence="1 2">
    <name type="scientific">Streptomyces venezuelae (strain ATCC 10712 / CBS 650.69 / DSM 40230 / JCM 4526 / NBRC 13096 / PD 04745)</name>
    <dbReference type="NCBI Taxonomy" id="953739"/>
    <lineage>
        <taxon>Bacteria</taxon>
        <taxon>Bacillati</taxon>
        <taxon>Actinomycetota</taxon>
        <taxon>Actinomycetes</taxon>
        <taxon>Kitasatosporales</taxon>
        <taxon>Streptomycetaceae</taxon>
        <taxon>Streptomyces</taxon>
    </lineage>
</organism>